<name>A0AC35FR47_9BILA</name>
<evidence type="ECO:0000313" key="1">
    <source>
        <dbReference type="Proteomes" id="UP000887580"/>
    </source>
</evidence>
<protein>
    <submittedName>
        <fullName evidence="2">Uncharacterized protein</fullName>
    </submittedName>
</protein>
<dbReference type="WBParaSite" id="PS1159_v2.g2003.t1">
    <property type="protein sequence ID" value="PS1159_v2.g2003.t1"/>
    <property type="gene ID" value="PS1159_v2.g2003"/>
</dbReference>
<reference evidence="2" key="1">
    <citation type="submission" date="2022-11" db="UniProtKB">
        <authorList>
            <consortium name="WormBaseParasite"/>
        </authorList>
    </citation>
    <scope>IDENTIFICATION</scope>
</reference>
<accession>A0AC35FR47</accession>
<evidence type="ECO:0000313" key="2">
    <source>
        <dbReference type="WBParaSite" id="PS1159_v2.g2003.t1"/>
    </source>
</evidence>
<organism evidence="1 2">
    <name type="scientific">Panagrolaimus sp. PS1159</name>
    <dbReference type="NCBI Taxonomy" id="55785"/>
    <lineage>
        <taxon>Eukaryota</taxon>
        <taxon>Metazoa</taxon>
        <taxon>Ecdysozoa</taxon>
        <taxon>Nematoda</taxon>
        <taxon>Chromadorea</taxon>
        <taxon>Rhabditida</taxon>
        <taxon>Tylenchina</taxon>
        <taxon>Panagrolaimomorpha</taxon>
        <taxon>Panagrolaimoidea</taxon>
        <taxon>Panagrolaimidae</taxon>
        <taxon>Panagrolaimus</taxon>
    </lineage>
</organism>
<dbReference type="Proteomes" id="UP000887580">
    <property type="component" value="Unplaced"/>
</dbReference>
<proteinExistence type="predicted"/>
<sequence>MTTKAYENSNEAVNYFNEAKKDLKQKNSLFFIQNSFEFPRQQENDKINIPGIAQYKSAQRLINPNQMNQSLHSGATSIPGKSNFATTAMKRPAPKLPPPQKENLEDWLNDEEDEMVKVSSQRIASQRISSQIPQPLQPQFIPPQPPPTLNSVQASVFKEPLPKIPRITGPQSNNIRSTSAQNFPRPTAQRPFQPFVRQTSLNSRPTGPPPFPRVGAFQNQRPPPIRFPQQNPAPRPQILRPHIPRSSTNLIVPPQKKITTASAGVQTIGDYQNQKLGPMKYQMFKGQLDLMWQMRAELKKPSMTIQDAFPKFNTFYDLKDS</sequence>